<dbReference type="PANTHER" id="PTHR42749">
    <property type="entry name" value="CELL SHAPE-DETERMINING PROTEIN MREB"/>
    <property type="match status" value="1"/>
</dbReference>
<dbReference type="PRINTS" id="PR00301">
    <property type="entry name" value="HEATSHOCK70"/>
</dbReference>
<comment type="similarity">
    <text evidence="1">Belongs to the heat shock protein 70 family.</text>
</comment>
<dbReference type="HOGENOM" id="CLU_038461_0_0_3"/>
<evidence type="ECO:0000256" key="1">
    <source>
        <dbReference type="ARBA" id="ARBA00007381"/>
    </source>
</evidence>
<evidence type="ECO:0000256" key="2">
    <source>
        <dbReference type="ARBA" id="ARBA00022741"/>
    </source>
</evidence>
<evidence type="ECO:0000256" key="5">
    <source>
        <dbReference type="ARBA" id="ARBA00023186"/>
    </source>
</evidence>
<dbReference type="EnsemblBacteria" id="BAC91743">
    <property type="protein sequence ID" value="BAC91743"/>
    <property type="gene ID" value="BAC91743"/>
</dbReference>
<keyword evidence="4" id="KW-0346">Stress response</keyword>
<keyword evidence="7" id="KW-1185">Reference proteome</keyword>
<gene>
    <name evidence="6" type="ordered locus">gll3802</name>
</gene>
<dbReference type="InterPro" id="IPR013126">
    <property type="entry name" value="Hsp_70_fam"/>
</dbReference>
<sequence length="511" mass="55564">MSIVAVDFGTSNTVVCLENRARGTPETLVFPFSAHYPGGPPLVPSAVYIDSRGEALIGRPAAAATDKSRLFRGFKRDLSQEFEPSPRLVDGASYTSARVGEIFLDRLYAALNAQGVLPSQLILSAPVGAYEHYLNWLREACFRLALPEPLVVDESTAAALGYAIEAPGALVLVVDLGGGTLDLSLVRTSPLPTGAREQRAEVIAKSDRPWGCGGADIDQWIAEDYLDRAGLTRRSIGETAWQNLLLVAEAVKIRLSAQRFAAESWFDEQSFETHELRLDRDGLEAILERQQLLDRLREAVDEVLDQAYGRGVAKKEIAHVVLVGGTGLIPAVRKQLIGLFGREKVRFGKPFEAVAHGALTLARYGAVEDHLRHTYALRHWNPYAKAYEYLPLFTGGTPYPVAGEPILLQANAAGQKEVSLVLGELSAGTTTEVYEDAAGMLRTRPGSADGSFRPLGKRNQVNFTLDPPGVAGVDRLEVRFAVDGTRTLRVTVRDLSTGRLLVDEQPAGRLK</sequence>
<dbReference type="Gene3D" id="3.30.420.40">
    <property type="match status" value="2"/>
</dbReference>
<dbReference type="PhylomeDB" id="Q7NES6"/>
<dbReference type="eggNOG" id="COG0443">
    <property type="taxonomic scope" value="Bacteria"/>
</dbReference>
<dbReference type="RefSeq" id="WP_011143791.1">
    <property type="nucleotide sequence ID" value="NC_005125.1"/>
</dbReference>
<dbReference type="GO" id="GO:0042026">
    <property type="term" value="P:protein refolding"/>
    <property type="evidence" value="ECO:0000318"/>
    <property type="project" value="GO_Central"/>
</dbReference>
<dbReference type="InParanoid" id="Q7NES6"/>
<protein>
    <submittedName>
        <fullName evidence="6">Gll3802 protein</fullName>
    </submittedName>
</protein>
<dbReference type="Gene3D" id="3.90.640.10">
    <property type="entry name" value="Actin, Chain A, domain 4"/>
    <property type="match status" value="1"/>
</dbReference>
<dbReference type="GO" id="GO:0140662">
    <property type="term" value="F:ATP-dependent protein folding chaperone"/>
    <property type="evidence" value="ECO:0007669"/>
    <property type="project" value="InterPro"/>
</dbReference>
<dbReference type="InterPro" id="IPR018181">
    <property type="entry name" value="Heat_shock_70_CS"/>
</dbReference>
<dbReference type="PATRIC" id="fig|251221.4.peg.3835"/>
<dbReference type="OrthoDB" id="416657at2"/>
<dbReference type="InterPro" id="IPR043129">
    <property type="entry name" value="ATPase_NBD"/>
</dbReference>
<reference evidence="6 7" key="1">
    <citation type="journal article" date="2003" name="DNA Res.">
        <title>Complete genome structure of Gloeobacter violaceus PCC 7421, a cyanobacterium that lacks thylakoids.</title>
        <authorList>
            <person name="Nakamura Y."/>
            <person name="Kaneko T."/>
            <person name="Sato S."/>
            <person name="Mimuro M."/>
            <person name="Miyashita H."/>
            <person name="Tsuchiya T."/>
            <person name="Sasamoto S."/>
            <person name="Watanabe A."/>
            <person name="Kawashima K."/>
            <person name="Kishida Y."/>
            <person name="Kiyokawa C."/>
            <person name="Kohara M."/>
            <person name="Matsumoto M."/>
            <person name="Matsuno A."/>
            <person name="Nakazaki N."/>
            <person name="Shimpo S."/>
            <person name="Takeuchi C."/>
            <person name="Yamada M."/>
            <person name="Tabata S."/>
        </authorList>
    </citation>
    <scope>NUCLEOTIDE SEQUENCE [LARGE SCALE GENOMIC DNA]</scope>
    <source>
        <strain evidence="7">ATCC 29082 / PCC 7421</strain>
    </source>
</reference>
<dbReference type="Proteomes" id="UP000000557">
    <property type="component" value="Chromosome"/>
</dbReference>
<dbReference type="GO" id="GO:0044183">
    <property type="term" value="F:protein folding chaperone"/>
    <property type="evidence" value="ECO:0000318"/>
    <property type="project" value="GO_Central"/>
</dbReference>
<organism evidence="6 7">
    <name type="scientific">Gloeobacter violaceus (strain ATCC 29082 / PCC 7421)</name>
    <dbReference type="NCBI Taxonomy" id="251221"/>
    <lineage>
        <taxon>Bacteria</taxon>
        <taxon>Bacillati</taxon>
        <taxon>Cyanobacteriota</taxon>
        <taxon>Cyanophyceae</taxon>
        <taxon>Gloeobacterales</taxon>
        <taxon>Gloeobacteraceae</taxon>
        <taxon>Gloeobacter</taxon>
    </lineage>
</organism>
<dbReference type="STRING" id="251221.gene:10761319"/>
<dbReference type="PANTHER" id="PTHR42749:SF1">
    <property type="entry name" value="CELL SHAPE-DETERMINING PROTEIN MREB"/>
    <property type="match status" value="1"/>
</dbReference>
<dbReference type="SUPFAM" id="SSF53067">
    <property type="entry name" value="Actin-like ATPase domain"/>
    <property type="match status" value="2"/>
</dbReference>
<keyword evidence="5" id="KW-0143">Chaperone</keyword>
<accession>Q7NES6</accession>
<evidence type="ECO:0000256" key="3">
    <source>
        <dbReference type="ARBA" id="ARBA00022840"/>
    </source>
</evidence>
<evidence type="ECO:0000313" key="7">
    <source>
        <dbReference type="Proteomes" id="UP000000557"/>
    </source>
</evidence>
<dbReference type="FunFam" id="3.30.420.40:FF:000498">
    <property type="entry name" value="DnaK-type molecular chaperone"/>
    <property type="match status" value="1"/>
</dbReference>
<dbReference type="PROSITE" id="PS00329">
    <property type="entry name" value="HSP70_2"/>
    <property type="match status" value="1"/>
</dbReference>
<evidence type="ECO:0000313" key="6">
    <source>
        <dbReference type="EMBL" id="BAC91743.1"/>
    </source>
</evidence>
<dbReference type="GO" id="GO:0016887">
    <property type="term" value="F:ATP hydrolysis activity"/>
    <property type="evidence" value="ECO:0000318"/>
    <property type="project" value="GO_Central"/>
</dbReference>
<keyword evidence="3" id="KW-0067">ATP-binding</keyword>
<reference evidence="6 7" key="2">
    <citation type="journal article" date="2003" name="DNA Res.">
        <title>Complete genome structure of Gloeobacter violaceus PCC 7421, a cyanobacterium that lacks thylakoids (supplement).</title>
        <authorList>
            <person name="Nakamura Y."/>
            <person name="Kaneko T."/>
            <person name="Sato S."/>
            <person name="Mimuro M."/>
            <person name="Miyashita H."/>
            <person name="Tsuchiya T."/>
            <person name="Sasamoto S."/>
            <person name="Watanabe A."/>
            <person name="Kawashima K."/>
            <person name="Kishida Y."/>
            <person name="Kiyokawa C."/>
            <person name="Kohara M."/>
            <person name="Matsumoto M."/>
            <person name="Matsuno A."/>
            <person name="Nakazaki N."/>
            <person name="Shimpo S."/>
            <person name="Takeuchi C."/>
            <person name="Yamada M."/>
            <person name="Tabata S."/>
        </authorList>
    </citation>
    <scope>NUCLEOTIDE SEQUENCE [LARGE SCALE GENOMIC DNA]</scope>
    <source>
        <strain evidence="7">ATCC 29082 / PCC 7421</strain>
    </source>
</reference>
<keyword evidence="2" id="KW-0547">Nucleotide-binding</keyword>
<dbReference type="KEGG" id="gvi:gll3802"/>
<name>Q7NES6_GLOVI</name>
<evidence type="ECO:0000256" key="4">
    <source>
        <dbReference type="ARBA" id="ARBA00023016"/>
    </source>
</evidence>
<proteinExistence type="inferred from homology"/>
<dbReference type="EMBL" id="BA000045">
    <property type="protein sequence ID" value="BAC91743.1"/>
    <property type="molecule type" value="Genomic_DNA"/>
</dbReference>
<dbReference type="Pfam" id="PF00012">
    <property type="entry name" value="HSP70"/>
    <property type="match status" value="1"/>
</dbReference>
<dbReference type="AlphaFoldDB" id="Q7NES6"/>
<dbReference type="GO" id="GO:0005524">
    <property type="term" value="F:ATP binding"/>
    <property type="evidence" value="ECO:0007669"/>
    <property type="project" value="UniProtKB-KW"/>
</dbReference>
<dbReference type="GO" id="GO:0031072">
    <property type="term" value="F:heat shock protein binding"/>
    <property type="evidence" value="ECO:0000318"/>
    <property type="project" value="GO_Central"/>
</dbReference>